<dbReference type="AlphaFoldDB" id="A0A062U0V3"/>
<dbReference type="OrthoDB" id="5525831at2"/>
<reference evidence="2 3" key="1">
    <citation type="journal article" date="2014" name="Antonie Van Leeuwenhoek">
        <title>Hyphomonas beringensis sp. nov. and Hyphomonas chukchiensis sp. nov., isolated from surface seawater of the Bering Sea and Chukchi Sea.</title>
        <authorList>
            <person name="Li C."/>
            <person name="Lai Q."/>
            <person name="Li G."/>
            <person name="Dong C."/>
            <person name="Wang J."/>
            <person name="Liao Y."/>
            <person name="Shao Z."/>
        </authorList>
    </citation>
    <scope>NUCLEOTIDE SEQUENCE [LARGE SCALE GENOMIC DNA]</scope>
    <source>
        <strain evidence="2 3">25B14_1</strain>
    </source>
</reference>
<dbReference type="PATRIC" id="fig|1280946.3.peg.3251"/>
<dbReference type="PANTHER" id="PTHR20974">
    <property type="entry name" value="UPF0585 PROTEIN CG18661"/>
    <property type="match status" value="1"/>
</dbReference>
<dbReference type="InterPro" id="IPR010342">
    <property type="entry name" value="DUF938"/>
</dbReference>
<dbReference type="EMBL" id="AWFF01000087">
    <property type="protein sequence ID" value="KCZ51373.1"/>
    <property type="molecule type" value="Genomic_DNA"/>
</dbReference>
<sequence length="230" mass="25372">MSDTPDKTYPKAGDGKPVALEARNEAEDGRRYSPSVARNREPILDVFRQHVAEAGQVLEIASGTGEHGAFLTDSLLGLNWTYSDIDAASRESQAAWREAAWHERLHGPYIVDASAHSWGPVEYPDYWDVIASMNMIHIAPFEVALGLIGGAGRLLKPKGKLFLYGPFARHGEIAPSNAAFSENLKSRDARWGVRDLDQQIVPLAEEVGLRLQQVIEMPANNLSVVFQRQA</sequence>
<dbReference type="RefSeq" id="WP_034798979.1">
    <property type="nucleotide sequence ID" value="NZ_AWFF01000087.1"/>
</dbReference>
<dbReference type="eggNOG" id="COG2813">
    <property type="taxonomic scope" value="Bacteria"/>
</dbReference>
<dbReference type="InterPro" id="IPR029063">
    <property type="entry name" value="SAM-dependent_MTases_sf"/>
</dbReference>
<dbReference type="SUPFAM" id="SSF53335">
    <property type="entry name" value="S-adenosyl-L-methionine-dependent methyltransferases"/>
    <property type="match status" value="1"/>
</dbReference>
<protein>
    <recommendedName>
        <fullName evidence="4">SAM-dependent methyltransferase</fullName>
    </recommendedName>
</protein>
<evidence type="ECO:0000313" key="2">
    <source>
        <dbReference type="EMBL" id="KCZ51373.1"/>
    </source>
</evidence>
<evidence type="ECO:0008006" key="4">
    <source>
        <dbReference type="Google" id="ProtNLM"/>
    </source>
</evidence>
<dbReference type="PANTHER" id="PTHR20974:SF0">
    <property type="entry name" value="UPF0585 PROTEIN CG18661"/>
    <property type="match status" value="1"/>
</dbReference>
<name>A0A062U0V3_9PROT</name>
<dbReference type="Gene3D" id="3.40.50.150">
    <property type="entry name" value="Vaccinia Virus protein VP39"/>
    <property type="match status" value="1"/>
</dbReference>
<feature type="compositionally biased region" description="Basic and acidic residues" evidence="1">
    <location>
        <begin position="22"/>
        <end position="31"/>
    </location>
</feature>
<accession>A0A062U0V3</accession>
<keyword evidence="3" id="KW-1185">Reference proteome</keyword>
<feature type="region of interest" description="Disordered" evidence="1">
    <location>
        <begin position="1"/>
        <end position="35"/>
    </location>
</feature>
<evidence type="ECO:0000313" key="3">
    <source>
        <dbReference type="Proteomes" id="UP000027037"/>
    </source>
</evidence>
<organism evidence="2 3">
    <name type="scientific">Hyphomonas beringensis</name>
    <dbReference type="NCBI Taxonomy" id="1280946"/>
    <lineage>
        <taxon>Bacteria</taxon>
        <taxon>Pseudomonadati</taxon>
        <taxon>Pseudomonadota</taxon>
        <taxon>Alphaproteobacteria</taxon>
        <taxon>Hyphomonadales</taxon>
        <taxon>Hyphomonadaceae</taxon>
        <taxon>Hyphomonas</taxon>
    </lineage>
</organism>
<gene>
    <name evidence="2" type="ORF">HY29_05770</name>
</gene>
<dbReference type="Pfam" id="PF06080">
    <property type="entry name" value="DUF938"/>
    <property type="match status" value="1"/>
</dbReference>
<proteinExistence type="predicted"/>
<evidence type="ECO:0000256" key="1">
    <source>
        <dbReference type="SAM" id="MobiDB-lite"/>
    </source>
</evidence>
<dbReference type="Proteomes" id="UP000027037">
    <property type="component" value="Unassembled WGS sequence"/>
</dbReference>
<dbReference type="STRING" id="1280946.HY29_05770"/>
<comment type="caution">
    <text evidence="2">The sequence shown here is derived from an EMBL/GenBank/DDBJ whole genome shotgun (WGS) entry which is preliminary data.</text>
</comment>